<dbReference type="HOGENOM" id="CLU_561360_0_0_1"/>
<feature type="region of interest" description="Disordered" evidence="1">
    <location>
        <begin position="20"/>
        <end position="40"/>
    </location>
</feature>
<dbReference type="eggNOG" id="ENOG502T3R7">
    <property type="taxonomic scope" value="Eukaryota"/>
</dbReference>
<evidence type="ECO:0000313" key="2">
    <source>
        <dbReference type="EMBL" id="EAW08441.1"/>
    </source>
</evidence>
<dbReference type="EMBL" id="DS027059">
    <property type="protein sequence ID" value="EAW08441.1"/>
    <property type="molecule type" value="Genomic_DNA"/>
</dbReference>
<dbReference type="RefSeq" id="XP_001269867.1">
    <property type="nucleotide sequence ID" value="XM_001269866.1"/>
</dbReference>
<dbReference type="AlphaFoldDB" id="A1CS20"/>
<dbReference type="GeneID" id="4701770"/>
<gene>
    <name evidence="2" type="ORF">ACLA_031740</name>
</gene>
<protein>
    <submittedName>
        <fullName evidence="2">Uncharacterized protein</fullName>
    </submittedName>
</protein>
<dbReference type="Proteomes" id="UP000006701">
    <property type="component" value="Unassembled WGS sequence"/>
</dbReference>
<dbReference type="VEuPathDB" id="FungiDB:ACLA_031740"/>
<name>A1CS20_ASPCL</name>
<keyword evidence="3" id="KW-1185">Reference proteome</keyword>
<reference evidence="2 3" key="1">
    <citation type="journal article" date="2008" name="PLoS Genet.">
        <title>Genomic islands in the pathogenic filamentous fungus Aspergillus fumigatus.</title>
        <authorList>
            <person name="Fedorova N.D."/>
            <person name="Khaldi N."/>
            <person name="Joardar V.S."/>
            <person name="Maiti R."/>
            <person name="Amedeo P."/>
            <person name="Anderson M.J."/>
            <person name="Crabtree J."/>
            <person name="Silva J.C."/>
            <person name="Badger J.H."/>
            <person name="Albarraq A."/>
            <person name="Angiuoli S."/>
            <person name="Bussey H."/>
            <person name="Bowyer P."/>
            <person name="Cotty P.J."/>
            <person name="Dyer P.S."/>
            <person name="Egan A."/>
            <person name="Galens K."/>
            <person name="Fraser-Liggett C.M."/>
            <person name="Haas B.J."/>
            <person name="Inman J.M."/>
            <person name="Kent R."/>
            <person name="Lemieux S."/>
            <person name="Malavazi I."/>
            <person name="Orvis J."/>
            <person name="Roemer T."/>
            <person name="Ronning C.M."/>
            <person name="Sundaram J.P."/>
            <person name="Sutton G."/>
            <person name="Turner G."/>
            <person name="Venter J.C."/>
            <person name="White O.R."/>
            <person name="Whitty B.R."/>
            <person name="Youngman P."/>
            <person name="Wolfe K.H."/>
            <person name="Goldman G.H."/>
            <person name="Wortman J.R."/>
            <person name="Jiang B."/>
            <person name="Denning D.W."/>
            <person name="Nierman W.C."/>
        </authorList>
    </citation>
    <scope>NUCLEOTIDE SEQUENCE [LARGE SCALE GENOMIC DNA]</scope>
    <source>
        <strain evidence="3">ATCC 1007 / CBS 513.65 / DSM 816 / NCTC 3887 / NRRL 1</strain>
    </source>
</reference>
<proteinExistence type="predicted"/>
<dbReference type="OMA" id="GSYCEKW"/>
<organism evidence="2 3">
    <name type="scientific">Aspergillus clavatus (strain ATCC 1007 / CBS 513.65 / DSM 816 / NCTC 3887 / NRRL 1 / QM 1276 / 107)</name>
    <dbReference type="NCBI Taxonomy" id="344612"/>
    <lineage>
        <taxon>Eukaryota</taxon>
        <taxon>Fungi</taxon>
        <taxon>Dikarya</taxon>
        <taxon>Ascomycota</taxon>
        <taxon>Pezizomycotina</taxon>
        <taxon>Eurotiomycetes</taxon>
        <taxon>Eurotiomycetidae</taxon>
        <taxon>Eurotiales</taxon>
        <taxon>Aspergillaceae</taxon>
        <taxon>Aspergillus</taxon>
        <taxon>Aspergillus subgen. Fumigati</taxon>
    </lineage>
</organism>
<sequence>MGRSSSHLWQTAFHKLFRRHSSQTKGKQRALPDDSENSEHPDGFCLYSQEMLEEENRRLKALGLRSSDSTDVSYASAMETIRSPAHVYTVSSSEWASFAAYEQLLDDPYDEAAAQRLHSVLSVYSKIYTIAKIVVWALMMYGVELDETSDDLLAHIRAAEAAVDTDSLPELIEITENLYYSLYARLIMEIANVELCSYFDLDLRRMVIKEVFTLPEPGHLIKILITFKDFLDAREVCVDLDRTLLKERQREIIRRATARMAITGFSTHDLVGYRTFTVRIVSDDTHPFCQKWRGLAYLYQMPGVETLTLFSEKYLTIMPKVMFTGGYPMTDLPFTNRNAIAPDVWERETILDNRTATLAKLESKTIGDIRRQDTRRRLIDYVKEHKCICRSSCKCSADCTMDVEQPCPCSERILCIALAQRRRGAGEQDFGPRCGSLARALFEGLAMVSRDVAHYELVAQLNHAMQLLEEEVGKQRHAAARANGLA</sequence>
<dbReference type="OrthoDB" id="25675at2759"/>
<evidence type="ECO:0000313" key="3">
    <source>
        <dbReference type="Proteomes" id="UP000006701"/>
    </source>
</evidence>
<evidence type="ECO:0000256" key="1">
    <source>
        <dbReference type="SAM" id="MobiDB-lite"/>
    </source>
</evidence>
<accession>A1CS20</accession>
<dbReference type="KEGG" id="act:ACLA_031740"/>